<name>A0ABU6YZA7_9FABA</name>
<keyword evidence="2" id="KW-1185">Reference proteome</keyword>
<dbReference type="EMBL" id="JASCZI010253158">
    <property type="protein sequence ID" value="MED6215569.1"/>
    <property type="molecule type" value="Genomic_DNA"/>
</dbReference>
<sequence>TRRTRLGRNDDREEASTCGSTFPIFIEVGSPLGAGSTYTLDDREKASAHLHVLLNCDQINPYLE</sequence>
<evidence type="ECO:0000313" key="2">
    <source>
        <dbReference type="Proteomes" id="UP001341840"/>
    </source>
</evidence>
<protein>
    <submittedName>
        <fullName evidence="1">Uncharacterized protein</fullName>
    </submittedName>
</protein>
<reference evidence="1 2" key="1">
    <citation type="journal article" date="2023" name="Plants (Basel)">
        <title>Bridging the Gap: Combining Genomics and Transcriptomics Approaches to Understand Stylosanthes scabra, an Orphan Legume from the Brazilian Caatinga.</title>
        <authorList>
            <person name="Ferreira-Neto J.R.C."/>
            <person name="da Silva M.D."/>
            <person name="Binneck E."/>
            <person name="de Melo N.F."/>
            <person name="da Silva R.H."/>
            <person name="de Melo A.L.T.M."/>
            <person name="Pandolfi V."/>
            <person name="Bustamante F.O."/>
            <person name="Brasileiro-Vidal A.C."/>
            <person name="Benko-Iseppon A.M."/>
        </authorList>
    </citation>
    <scope>NUCLEOTIDE SEQUENCE [LARGE SCALE GENOMIC DNA]</scope>
    <source>
        <tissue evidence="1">Leaves</tissue>
    </source>
</reference>
<organism evidence="1 2">
    <name type="scientific">Stylosanthes scabra</name>
    <dbReference type="NCBI Taxonomy" id="79078"/>
    <lineage>
        <taxon>Eukaryota</taxon>
        <taxon>Viridiplantae</taxon>
        <taxon>Streptophyta</taxon>
        <taxon>Embryophyta</taxon>
        <taxon>Tracheophyta</taxon>
        <taxon>Spermatophyta</taxon>
        <taxon>Magnoliopsida</taxon>
        <taxon>eudicotyledons</taxon>
        <taxon>Gunneridae</taxon>
        <taxon>Pentapetalae</taxon>
        <taxon>rosids</taxon>
        <taxon>fabids</taxon>
        <taxon>Fabales</taxon>
        <taxon>Fabaceae</taxon>
        <taxon>Papilionoideae</taxon>
        <taxon>50 kb inversion clade</taxon>
        <taxon>dalbergioids sensu lato</taxon>
        <taxon>Dalbergieae</taxon>
        <taxon>Pterocarpus clade</taxon>
        <taxon>Stylosanthes</taxon>
    </lineage>
</organism>
<gene>
    <name evidence="1" type="ORF">PIB30_114967</name>
</gene>
<evidence type="ECO:0000313" key="1">
    <source>
        <dbReference type="EMBL" id="MED6215569.1"/>
    </source>
</evidence>
<accession>A0ABU6YZA7</accession>
<dbReference type="Proteomes" id="UP001341840">
    <property type="component" value="Unassembled WGS sequence"/>
</dbReference>
<feature type="non-terminal residue" evidence="1">
    <location>
        <position position="1"/>
    </location>
</feature>
<comment type="caution">
    <text evidence="1">The sequence shown here is derived from an EMBL/GenBank/DDBJ whole genome shotgun (WGS) entry which is preliminary data.</text>
</comment>
<proteinExistence type="predicted"/>